<comment type="similarity">
    <text evidence="3 12">Belongs to the cysteine synthase/cystathionine beta-synthase family.</text>
</comment>
<evidence type="ECO:0000256" key="4">
    <source>
        <dbReference type="ARBA" id="ARBA00012681"/>
    </source>
</evidence>
<dbReference type="SUPFAM" id="SSF53686">
    <property type="entry name" value="Tryptophan synthase beta subunit-like PLP-dependent enzymes"/>
    <property type="match status" value="1"/>
</dbReference>
<dbReference type="EMBL" id="JABMIG020000389">
    <property type="protein sequence ID" value="KAL3779422.1"/>
    <property type="molecule type" value="Genomic_DNA"/>
</dbReference>
<dbReference type="CDD" id="cd01561">
    <property type="entry name" value="CBS_like"/>
    <property type="match status" value="1"/>
</dbReference>
<dbReference type="FunFam" id="3.40.50.1100:FF:000067">
    <property type="entry name" value="Cysteine synthase"/>
    <property type="match status" value="1"/>
</dbReference>
<evidence type="ECO:0000256" key="12">
    <source>
        <dbReference type="RuleBase" id="RU003985"/>
    </source>
</evidence>
<dbReference type="InterPro" id="IPR005856">
    <property type="entry name" value="Cys_synth"/>
</dbReference>
<dbReference type="Proteomes" id="UP001516023">
    <property type="component" value="Unassembled WGS sequence"/>
</dbReference>
<dbReference type="InterPro" id="IPR050214">
    <property type="entry name" value="Cys_Synth/Cystath_Beta-Synth"/>
</dbReference>
<reference evidence="14 15" key="1">
    <citation type="journal article" date="2020" name="G3 (Bethesda)">
        <title>Improved Reference Genome for Cyclotella cryptica CCMP332, a Model for Cell Wall Morphogenesis, Salinity Adaptation, and Lipid Production in Diatoms (Bacillariophyta).</title>
        <authorList>
            <person name="Roberts W.R."/>
            <person name="Downey K.M."/>
            <person name="Ruck E.C."/>
            <person name="Traller J.C."/>
            <person name="Alverson A.J."/>
        </authorList>
    </citation>
    <scope>NUCLEOTIDE SEQUENCE [LARGE SCALE GENOMIC DNA]</scope>
    <source>
        <strain evidence="14 15">CCMP332</strain>
    </source>
</reference>
<feature type="binding site" evidence="10">
    <location>
        <position position="367"/>
    </location>
    <ligand>
        <name>pyridoxal 5'-phosphate</name>
        <dbReference type="ChEBI" id="CHEBI:597326"/>
    </ligand>
</feature>
<keyword evidence="7 10" id="KW-0663">Pyridoxal phosphate</keyword>
<keyword evidence="5 12" id="KW-0028">Amino-acid biosynthesis</keyword>
<keyword evidence="15" id="KW-1185">Reference proteome</keyword>
<sequence>VPTRDSYDVIPLPSNKEVKVDHRSSTDHAVDDINNKEDTILRVRPSPGRTLKSTSAIKAFILIASALTCLFHPVHSFAPAVSVPPSSATPTALFSTSRPKIADNILQLIGRTPLVKVSKVAGPSCGAEIVAKLESSNPANSVKDRIALSMINEAEARGDIAPGKSTLVEPTSGNTGIGLAMVAASKGYKLILTMPESMSMERRVLLKAFGADVKLTPAAKGMGGAIAKAEEIVDSLGPDGFLLQQFNNPDNPKIHRETTGPEIWEDTDGKIDILVGGVGTGGTLTGCGQYLKPRNPDLKIIAVEPAESAVLSGGKPGPHKIQGIGAGFIPGNADTSLIDEVVQVTGDDAMAMARRLATEEGIFCGISSGAAITAAIEVGCRPENAGKRIVVIIPSFGERYLSTALFQNLWDEAAALKAE</sequence>
<dbReference type="InterPro" id="IPR005859">
    <property type="entry name" value="CysK"/>
</dbReference>
<evidence type="ECO:0000256" key="6">
    <source>
        <dbReference type="ARBA" id="ARBA00022679"/>
    </source>
</evidence>
<proteinExistence type="inferred from homology"/>
<comment type="catalytic activity">
    <reaction evidence="9 12">
        <text>O-acetyl-L-serine + hydrogen sulfide = L-cysteine + acetate</text>
        <dbReference type="Rhea" id="RHEA:14829"/>
        <dbReference type="ChEBI" id="CHEBI:29919"/>
        <dbReference type="ChEBI" id="CHEBI:30089"/>
        <dbReference type="ChEBI" id="CHEBI:35235"/>
        <dbReference type="ChEBI" id="CHEBI:58340"/>
        <dbReference type="EC" id="2.5.1.47"/>
    </reaction>
</comment>
<feature type="binding site" evidence="10">
    <location>
        <position position="174"/>
    </location>
    <ligand>
        <name>pyridoxal 5'-phosphate</name>
        <dbReference type="ChEBI" id="CHEBI:597326"/>
    </ligand>
</feature>
<keyword evidence="8 12" id="KW-0198">Cysteine biosynthesis</keyword>
<protein>
    <recommendedName>
        <fullName evidence="4 12">Cysteine synthase</fullName>
        <ecNumber evidence="4 12">2.5.1.47</ecNumber>
    </recommendedName>
</protein>
<feature type="domain" description="Tryptophan synthase beta chain-like PALP" evidence="13">
    <location>
        <begin position="105"/>
        <end position="394"/>
    </location>
</feature>
<dbReference type="InterPro" id="IPR036052">
    <property type="entry name" value="TrpB-like_PALP_sf"/>
</dbReference>
<dbReference type="InterPro" id="IPR001926">
    <property type="entry name" value="TrpB-like_PALP"/>
</dbReference>
<evidence type="ECO:0000256" key="8">
    <source>
        <dbReference type="ARBA" id="ARBA00023192"/>
    </source>
</evidence>
<dbReference type="PANTHER" id="PTHR10314">
    <property type="entry name" value="CYSTATHIONINE BETA-SYNTHASE"/>
    <property type="match status" value="1"/>
</dbReference>
<keyword evidence="6 12" id="KW-0808">Transferase</keyword>
<evidence type="ECO:0000256" key="11">
    <source>
        <dbReference type="PIRSR" id="PIRSR605856-51"/>
    </source>
</evidence>
<feature type="binding site" evidence="10">
    <location>
        <begin position="279"/>
        <end position="283"/>
    </location>
    <ligand>
        <name>pyridoxal 5'-phosphate</name>
        <dbReference type="ChEBI" id="CHEBI:597326"/>
    </ligand>
</feature>
<evidence type="ECO:0000256" key="5">
    <source>
        <dbReference type="ARBA" id="ARBA00022605"/>
    </source>
</evidence>
<name>A0ABD3NVP4_9STRA</name>
<evidence type="ECO:0000313" key="14">
    <source>
        <dbReference type="EMBL" id="KAL3779422.1"/>
    </source>
</evidence>
<evidence type="ECO:0000256" key="9">
    <source>
        <dbReference type="ARBA" id="ARBA00047931"/>
    </source>
</evidence>
<comment type="caution">
    <text evidence="14">The sequence shown here is derived from an EMBL/GenBank/DDBJ whole genome shotgun (WGS) entry which is preliminary data.</text>
</comment>
<evidence type="ECO:0000256" key="1">
    <source>
        <dbReference type="ARBA" id="ARBA00001933"/>
    </source>
</evidence>
<organism evidence="14 15">
    <name type="scientific">Cyclotella cryptica</name>
    <dbReference type="NCBI Taxonomy" id="29204"/>
    <lineage>
        <taxon>Eukaryota</taxon>
        <taxon>Sar</taxon>
        <taxon>Stramenopiles</taxon>
        <taxon>Ochrophyta</taxon>
        <taxon>Bacillariophyta</taxon>
        <taxon>Coscinodiscophyceae</taxon>
        <taxon>Thalassiosirophycidae</taxon>
        <taxon>Stephanodiscales</taxon>
        <taxon>Stephanodiscaceae</taxon>
        <taxon>Cyclotella</taxon>
    </lineage>
</organism>
<dbReference type="GO" id="GO:0006535">
    <property type="term" value="P:cysteine biosynthetic process from serine"/>
    <property type="evidence" value="ECO:0007669"/>
    <property type="project" value="UniProtKB-UniRule"/>
</dbReference>
<dbReference type="InterPro" id="IPR001216">
    <property type="entry name" value="P-phosphate_BS"/>
</dbReference>
<dbReference type="Gene3D" id="3.40.50.1100">
    <property type="match status" value="2"/>
</dbReference>
<dbReference type="GO" id="GO:0005737">
    <property type="term" value="C:cytoplasm"/>
    <property type="evidence" value="ECO:0007669"/>
    <property type="project" value="UniProtKB-ARBA"/>
</dbReference>
<dbReference type="GO" id="GO:0004124">
    <property type="term" value="F:cysteine synthase activity"/>
    <property type="evidence" value="ECO:0007669"/>
    <property type="project" value="UniProtKB-UniRule"/>
</dbReference>
<evidence type="ECO:0000259" key="13">
    <source>
        <dbReference type="Pfam" id="PF00291"/>
    </source>
</evidence>
<evidence type="ECO:0000256" key="3">
    <source>
        <dbReference type="ARBA" id="ARBA00007103"/>
    </source>
</evidence>
<evidence type="ECO:0000256" key="2">
    <source>
        <dbReference type="ARBA" id="ARBA00004962"/>
    </source>
</evidence>
<dbReference type="FunFam" id="3.40.50.1100:FF:000130">
    <property type="entry name" value="Cysteine synthase"/>
    <property type="match status" value="1"/>
</dbReference>
<gene>
    <name evidence="14" type="ORF">HJC23_000524</name>
</gene>
<dbReference type="PROSITE" id="PS00901">
    <property type="entry name" value="CYS_SYNTHASE"/>
    <property type="match status" value="1"/>
</dbReference>
<evidence type="ECO:0000256" key="10">
    <source>
        <dbReference type="PIRSR" id="PIRSR605856-50"/>
    </source>
</evidence>
<dbReference type="NCBIfam" id="TIGR01136">
    <property type="entry name" value="cysKM"/>
    <property type="match status" value="1"/>
</dbReference>
<accession>A0ABD3NVP4</accession>
<dbReference type="Pfam" id="PF00291">
    <property type="entry name" value="PALP"/>
    <property type="match status" value="1"/>
</dbReference>
<dbReference type="NCBIfam" id="TIGR01139">
    <property type="entry name" value="cysK"/>
    <property type="match status" value="1"/>
</dbReference>
<dbReference type="AlphaFoldDB" id="A0ABD3NVP4"/>
<comment type="cofactor">
    <cofactor evidence="1 10 12">
        <name>pyridoxal 5'-phosphate</name>
        <dbReference type="ChEBI" id="CHEBI:597326"/>
    </cofactor>
</comment>
<evidence type="ECO:0000313" key="15">
    <source>
        <dbReference type="Proteomes" id="UP001516023"/>
    </source>
</evidence>
<feature type="non-terminal residue" evidence="14">
    <location>
        <position position="1"/>
    </location>
</feature>
<feature type="modified residue" description="N6-(pyridoxal phosphate)lysine" evidence="11">
    <location>
        <position position="143"/>
    </location>
</feature>
<comment type="pathway">
    <text evidence="2">Amino-acid biosynthesis; L-cysteine biosynthesis; L-cysteine from L-serine: step 2/2.</text>
</comment>
<evidence type="ECO:0000256" key="7">
    <source>
        <dbReference type="ARBA" id="ARBA00022898"/>
    </source>
</evidence>
<dbReference type="EC" id="2.5.1.47" evidence="4 12"/>